<evidence type="ECO:0000313" key="11">
    <source>
        <dbReference type="Proteomes" id="UP000004619"/>
    </source>
</evidence>
<dbReference type="GO" id="GO:0005524">
    <property type="term" value="F:ATP binding"/>
    <property type="evidence" value="ECO:0007669"/>
    <property type="project" value="UniProtKB-KW"/>
</dbReference>
<comment type="similarity">
    <text evidence="2">Belongs to the diacylglycerol/lipid kinase family.</text>
</comment>
<keyword evidence="11" id="KW-1185">Reference proteome</keyword>
<dbReference type="Proteomes" id="UP000004619">
    <property type="component" value="Unassembled WGS sequence"/>
</dbReference>
<evidence type="ECO:0000256" key="8">
    <source>
        <dbReference type="ARBA" id="ARBA00023264"/>
    </source>
</evidence>
<sequence>MHPPAFSFIIEKAKCPKEETMRYLFLLNPAAGKQDCTVQLIPQIRAAAARAGWSAADYTIHTTEYAGHARELARAAAQEAAQAGDSLRIWTAGGDGTFMEAMTGVQGFANAAVGCLPYGSGNDFLRTYGTRAEFTDLDAQLAGGEVTIDLLETSLGLSATICAAGLDAQVAYGIPKFRRIPLCGGEVSYLLSIVEQLCGHIGRRVTFTIDDEELTVDCLMCAICNGRAYGGGFLAAPEADPADGWLDVMIVRRVGRLTIAKLLGMYKSGRHFVNGQLTEEAKPYFLYRRARRVALRPADGRGPIVATADGECAPCDAVEAVLRPLSGRILLPAPAYERFVAKRSSVDVK</sequence>
<dbReference type="GO" id="GO:0008654">
    <property type="term" value="P:phospholipid biosynthetic process"/>
    <property type="evidence" value="ECO:0007669"/>
    <property type="project" value="UniProtKB-KW"/>
</dbReference>
<keyword evidence="8" id="KW-1208">Phospholipid metabolism</keyword>
<dbReference type="EMBL" id="ACOP02000054">
    <property type="protein sequence ID" value="EEU96302.1"/>
    <property type="molecule type" value="Genomic_DNA"/>
</dbReference>
<evidence type="ECO:0000256" key="3">
    <source>
        <dbReference type="ARBA" id="ARBA00022679"/>
    </source>
</evidence>
<dbReference type="InterPro" id="IPR016064">
    <property type="entry name" value="NAD/diacylglycerol_kinase_sf"/>
</dbReference>
<keyword evidence="6" id="KW-0067">ATP-binding</keyword>
<evidence type="ECO:0000256" key="6">
    <source>
        <dbReference type="ARBA" id="ARBA00022840"/>
    </source>
</evidence>
<dbReference type="Pfam" id="PF19279">
    <property type="entry name" value="YegS_C"/>
    <property type="match status" value="1"/>
</dbReference>
<dbReference type="PANTHER" id="PTHR12358">
    <property type="entry name" value="SPHINGOSINE KINASE"/>
    <property type="match status" value="1"/>
</dbReference>
<dbReference type="PANTHER" id="PTHR12358:SF106">
    <property type="entry name" value="LIPID KINASE YEGS"/>
    <property type="match status" value="1"/>
</dbReference>
<dbReference type="PROSITE" id="PS50146">
    <property type="entry name" value="DAGK"/>
    <property type="match status" value="1"/>
</dbReference>
<keyword evidence="7" id="KW-0594">Phospholipid biosynthesis</keyword>
<evidence type="ECO:0000259" key="9">
    <source>
        <dbReference type="PROSITE" id="PS50146"/>
    </source>
</evidence>
<dbReference type="Gene3D" id="3.40.50.10330">
    <property type="entry name" value="Probable inorganic polyphosphate/atp-NAD kinase, domain 1"/>
    <property type="match status" value="1"/>
</dbReference>
<dbReference type="HOGENOM" id="CLU_045532_0_1_9"/>
<dbReference type="Gene3D" id="2.60.200.40">
    <property type="match status" value="1"/>
</dbReference>
<evidence type="ECO:0000313" key="10">
    <source>
        <dbReference type="EMBL" id="EEU96302.1"/>
    </source>
</evidence>
<evidence type="ECO:0000256" key="1">
    <source>
        <dbReference type="ARBA" id="ARBA00001946"/>
    </source>
</evidence>
<dbReference type="GO" id="GO:0005886">
    <property type="term" value="C:plasma membrane"/>
    <property type="evidence" value="ECO:0007669"/>
    <property type="project" value="TreeGrafter"/>
</dbReference>
<dbReference type="Pfam" id="PF00781">
    <property type="entry name" value="DAGK_cat"/>
    <property type="match status" value="1"/>
</dbReference>
<dbReference type="InterPro" id="IPR017438">
    <property type="entry name" value="ATP-NAD_kinase_N"/>
</dbReference>
<dbReference type="InterPro" id="IPR050187">
    <property type="entry name" value="Lipid_Phosphate_FormReg"/>
</dbReference>
<accession>C7H752</accession>
<proteinExistence type="inferred from homology"/>
<evidence type="ECO:0000256" key="4">
    <source>
        <dbReference type="ARBA" id="ARBA00022741"/>
    </source>
</evidence>
<dbReference type="AlphaFoldDB" id="C7H752"/>
<comment type="caution">
    <text evidence="10">The sequence shown here is derived from an EMBL/GenBank/DDBJ whole genome shotgun (WGS) entry which is preliminary data.</text>
</comment>
<dbReference type="PATRIC" id="fig|411483.3.peg.1901"/>
<keyword evidence="7" id="KW-0443">Lipid metabolism</keyword>
<dbReference type="InterPro" id="IPR045540">
    <property type="entry name" value="YegS/DAGK_C"/>
</dbReference>
<dbReference type="SUPFAM" id="SSF111331">
    <property type="entry name" value="NAD kinase/diacylglycerol kinase-like"/>
    <property type="match status" value="1"/>
</dbReference>
<name>C7H752_FAED2</name>
<reference evidence="10" key="1">
    <citation type="submission" date="2009-08" db="EMBL/GenBank/DDBJ databases">
        <authorList>
            <person name="Weinstock G."/>
            <person name="Sodergren E."/>
            <person name="Clifton S."/>
            <person name="Fulton L."/>
            <person name="Fulton B."/>
            <person name="Courtney L."/>
            <person name="Fronick C."/>
            <person name="Harrison M."/>
            <person name="Strong C."/>
            <person name="Farmer C."/>
            <person name="Delahaunty K."/>
            <person name="Markovic C."/>
            <person name="Hall O."/>
            <person name="Minx P."/>
            <person name="Tomlinson C."/>
            <person name="Mitreva M."/>
            <person name="Nelson J."/>
            <person name="Hou S."/>
            <person name="Wollam A."/>
            <person name="Pepin K.H."/>
            <person name="Johnson M."/>
            <person name="Bhonagiri V."/>
            <person name="Nash W.E."/>
            <person name="Warren W."/>
            <person name="Chinwalla A."/>
            <person name="Mardis E.R."/>
            <person name="Wilson R.K."/>
        </authorList>
    </citation>
    <scope>NUCLEOTIDE SEQUENCE [LARGE SCALE GENOMIC DNA]</scope>
    <source>
        <strain evidence="10">A2-165</strain>
    </source>
</reference>
<organism evidence="10 11">
    <name type="scientific">Faecalibacterium duncaniae (strain DSM 17677 / JCM 31915 / A2-165)</name>
    <name type="common">Faecalibacterium prausnitzii</name>
    <dbReference type="NCBI Taxonomy" id="411483"/>
    <lineage>
        <taxon>Bacteria</taxon>
        <taxon>Bacillati</taxon>
        <taxon>Bacillota</taxon>
        <taxon>Clostridia</taxon>
        <taxon>Eubacteriales</taxon>
        <taxon>Oscillospiraceae</taxon>
        <taxon>Faecalibacterium</taxon>
    </lineage>
</organism>
<dbReference type="SMART" id="SM00046">
    <property type="entry name" value="DAGKc"/>
    <property type="match status" value="1"/>
</dbReference>
<dbReference type="InterPro" id="IPR001206">
    <property type="entry name" value="Diacylglycerol_kinase_cat_dom"/>
</dbReference>
<gene>
    <name evidence="10" type="ORF">FAEPRAA2165_02135</name>
</gene>
<evidence type="ECO:0000256" key="2">
    <source>
        <dbReference type="ARBA" id="ARBA00005983"/>
    </source>
</evidence>
<dbReference type="GO" id="GO:0016301">
    <property type="term" value="F:kinase activity"/>
    <property type="evidence" value="ECO:0007669"/>
    <property type="project" value="UniProtKB-KW"/>
</dbReference>
<keyword evidence="5 10" id="KW-0418">Kinase</keyword>
<evidence type="ECO:0000256" key="5">
    <source>
        <dbReference type="ARBA" id="ARBA00022777"/>
    </source>
</evidence>
<keyword evidence="7" id="KW-0444">Lipid biosynthesis</keyword>
<keyword evidence="4" id="KW-0547">Nucleotide-binding</keyword>
<dbReference type="STRING" id="411483.FAEPRAA2165_02135"/>
<evidence type="ECO:0000256" key="7">
    <source>
        <dbReference type="ARBA" id="ARBA00023209"/>
    </source>
</evidence>
<dbReference type="eggNOG" id="COG1597">
    <property type="taxonomic scope" value="Bacteria"/>
</dbReference>
<keyword evidence="3 10" id="KW-0808">Transferase</keyword>
<protein>
    <submittedName>
        <fullName evidence="10">Lipid kinase, YegS/Rv2252/BmrU family</fullName>
        <ecNumber evidence="10">2.7.1.-</ecNumber>
    </submittedName>
</protein>
<comment type="cofactor">
    <cofactor evidence="1">
        <name>Mg(2+)</name>
        <dbReference type="ChEBI" id="CHEBI:18420"/>
    </cofactor>
</comment>
<dbReference type="EC" id="2.7.1.-" evidence="10"/>
<feature type="domain" description="DAGKc" evidence="9">
    <location>
        <begin position="18"/>
        <end position="157"/>
    </location>
</feature>